<evidence type="ECO:0000313" key="5">
    <source>
        <dbReference type="EMBL" id="CAD6237662.1"/>
    </source>
</evidence>
<evidence type="ECO:0000256" key="4">
    <source>
        <dbReference type="ARBA" id="ARBA00023180"/>
    </source>
</evidence>
<comment type="caution">
    <text evidence="5">The sequence shown here is derived from an EMBL/GenBank/DDBJ whole genome shotgun (WGS) entry which is preliminary data.</text>
</comment>
<accession>A0A811P546</accession>
<keyword evidence="2" id="KW-0732">Signal</keyword>
<dbReference type="PANTHER" id="PTHR22835">
    <property type="entry name" value="ZINC FINGER FYVE DOMAIN CONTAINING PROTEIN"/>
    <property type="match status" value="1"/>
</dbReference>
<dbReference type="AlphaFoldDB" id="A0A811P546"/>
<dbReference type="CDD" id="cd01837">
    <property type="entry name" value="SGNH_plant_lipase_like"/>
    <property type="match status" value="1"/>
</dbReference>
<dbReference type="Proteomes" id="UP000604825">
    <property type="component" value="Unassembled WGS sequence"/>
</dbReference>
<evidence type="ECO:0000256" key="1">
    <source>
        <dbReference type="ARBA" id="ARBA00008668"/>
    </source>
</evidence>
<evidence type="ECO:0008006" key="7">
    <source>
        <dbReference type="Google" id="ProtNLM"/>
    </source>
</evidence>
<dbReference type="SUPFAM" id="SSF52266">
    <property type="entry name" value="SGNH hydrolase"/>
    <property type="match status" value="1"/>
</dbReference>
<reference evidence="5" key="1">
    <citation type="submission" date="2020-10" db="EMBL/GenBank/DDBJ databases">
        <authorList>
            <person name="Han B."/>
            <person name="Lu T."/>
            <person name="Zhao Q."/>
            <person name="Huang X."/>
            <person name="Zhao Y."/>
        </authorList>
    </citation>
    <scope>NUCLEOTIDE SEQUENCE</scope>
</reference>
<dbReference type="InterPro" id="IPR001087">
    <property type="entry name" value="GDSL"/>
</dbReference>
<dbReference type="EMBL" id="CAJGYO010000006">
    <property type="protein sequence ID" value="CAD6237662.1"/>
    <property type="molecule type" value="Genomic_DNA"/>
</dbReference>
<dbReference type="InterPro" id="IPR036514">
    <property type="entry name" value="SGNH_hydro_sf"/>
</dbReference>
<gene>
    <name evidence="5" type="ORF">NCGR_LOCUS25122</name>
</gene>
<evidence type="ECO:0000256" key="3">
    <source>
        <dbReference type="ARBA" id="ARBA00022801"/>
    </source>
</evidence>
<dbReference type="Pfam" id="PF00657">
    <property type="entry name" value="Lipase_GDSL"/>
    <property type="match status" value="1"/>
</dbReference>
<keyword evidence="4" id="KW-0325">Glycoprotein</keyword>
<organism evidence="5 6">
    <name type="scientific">Miscanthus lutarioriparius</name>
    <dbReference type="NCBI Taxonomy" id="422564"/>
    <lineage>
        <taxon>Eukaryota</taxon>
        <taxon>Viridiplantae</taxon>
        <taxon>Streptophyta</taxon>
        <taxon>Embryophyta</taxon>
        <taxon>Tracheophyta</taxon>
        <taxon>Spermatophyta</taxon>
        <taxon>Magnoliopsida</taxon>
        <taxon>Liliopsida</taxon>
        <taxon>Poales</taxon>
        <taxon>Poaceae</taxon>
        <taxon>PACMAD clade</taxon>
        <taxon>Panicoideae</taxon>
        <taxon>Andropogonodae</taxon>
        <taxon>Andropogoneae</taxon>
        <taxon>Saccharinae</taxon>
        <taxon>Miscanthus</taxon>
    </lineage>
</organism>
<sequence>MASSAPGRGGGQPILRAGVAAAAVAVMLIVGVEPAAACYPRVFSFGDSLTDTGNFRFYYGNNSGEPALRPPYGETFFRRATGRFSNGRLVLDFIGINYIRPSSLDRSIKLASDTMGLPFVRPYLSGRRAEDFACGANFAVGGATALGPDFFRSRGFEIGDGRVHLDLEMKWFHDLLELLCRSGRSGCSDMMSQSLFIVGEIGGNDYNLPLLSRVPIEKIHSFTPSVVAKISSTITELIGLGAKTLVVPGNLPIGCVPKYLLIFKSDDKEDYEPETGCLRWMNEFSEYHNKLLLEELEKLRKLNPGVTIIYADYYGAAMEIFHSPERFGIEEPLVACCGGEGPYGVSLSTACGYGDYKVCDNPDKYGSWDGFHPSEAAYKAIALAFCEGHTHNHLLLPPPVPVHSSLSSALLLNTSMVKDVMIWTILPDYRAAV</sequence>
<keyword evidence="3" id="KW-0378">Hydrolase</keyword>
<evidence type="ECO:0000256" key="2">
    <source>
        <dbReference type="ARBA" id="ARBA00022729"/>
    </source>
</evidence>
<dbReference type="InterPro" id="IPR035669">
    <property type="entry name" value="SGNH_plant_lipase-like"/>
</dbReference>
<evidence type="ECO:0000313" key="6">
    <source>
        <dbReference type="Proteomes" id="UP000604825"/>
    </source>
</evidence>
<protein>
    <recommendedName>
        <fullName evidence="7">GDSL esterase/lipase</fullName>
    </recommendedName>
</protein>
<dbReference type="PANTHER" id="PTHR22835:SF609">
    <property type="entry name" value="GDSL ESTERASE_LIPASE"/>
    <property type="match status" value="1"/>
</dbReference>
<name>A0A811P546_9POAL</name>
<keyword evidence="6" id="KW-1185">Reference proteome</keyword>
<dbReference type="Gene3D" id="3.40.50.1110">
    <property type="entry name" value="SGNH hydrolase"/>
    <property type="match status" value="1"/>
</dbReference>
<comment type="similarity">
    <text evidence="1">Belongs to the 'GDSL' lipolytic enzyme family.</text>
</comment>
<dbReference type="GO" id="GO:0016788">
    <property type="term" value="F:hydrolase activity, acting on ester bonds"/>
    <property type="evidence" value="ECO:0007669"/>
    <property type="project" value="InterPro"/>
</dbReference>
<proteinExistence type="inferred from homology"/>
<dbReference type="OrthoDB" id="1600564at2759"/>